<dbReference type="RefSeq" id="XP_013337786.1">
    <property type="nucleotide sequence ID" value="XM_013482332.1"/>
</dbReference>
<reference evidence="1" key="2">
    <citation type="submission" date="2013-10" db="EMBL/GenBank/DDBJ databases">
        <authorList>
            <person name="Aslett M."/>
        </authorList>
    </citation>
    <scope>NUCLEOTIDE SEQUENCE [LARGE SCALE GENOMIC DNA]</scope>
    <source>
        <strain evidence="1">Weybridge</strain>
    </source>
</reference>
<dbReference type="OrthoDB" id="4692at5800"/>
<gene>
    <name evidence="1" type="ORF">EMWEY_00038390</name>
</gene>
<dbReference type="VEuPathDB" id="ToxoDB:EMWEY_00038390"/>
<protein>
    <submittedName>
        <fullName evidence="1">Uncharacterized protein</fullName>
    </submittedName>
</protein>
<proteinExistence type="predicted"/>
<reference evidence="1" key="1">
    <citation type="submission" date="2013-10" db="EMBL/GenBank/DDBJ databases">
        <title>Genomic analysis of the causative agents of coccidiosis in chickens.</title>
        <authorList>
            <person name="Reid A.J."/>
            <person name="Blake D."/>
            <person name="Billington K."/>
            <person name="Browne H."/>
            <person name="Dunn M."/>
            <person name="Hung S."/>
            <person name="Kawahara F."/>
            <person name="Miranda-Saavedra D."/>
            <person name="Mourier T."/>
            <person name="Nagra H."/>
            <person name="Otto T.D."/>
            <person name="Rawlings N."/>
            <person name="Sanchez A."/>
            <person name="Sanders M."/>
            <person name="Subramaniam C."/>
            <person name="Tay Y."/>
            <person name="Dear P."/>
            <person name="Doerig C."/>
            <person name="Gruber A."/>
            <person name="Parkinson J."/>
            <person name="Shirley M."/>
            <person name="Wan K.L."/>
            <person name="Berriman M."/>
            <person name="Tomley F."/>
            <person name="Pain A."/>
        </authorList>
    </citation>
    <scope>NUCLEOTIDE SEQUENCE [LARGE SCALE GENOMIC DNA]</scope>
    <source>
        <strain evidence="1">Weybridge</strain>
    </source>
</reference>
<evidence type="ECO:0000313" key="2">
    <source>
        <dbReference type="Proteomes" id="UP000030763"/>
    </source>
</evidence>
<dbReference type="GeneID" id="25337825"/>
<sequence>MEDLRVTPVLPQFVALSESYIQFYQRQDVLPDGSLNEAMRQKCLQDLKKSKAQAVPVDDIDDIFAA</sequence>
<dbReference type="AlphaFoldDB" id="U6MAT6"/>
<keyword evidence="2" id="KW-1185">Reference proteome</keyword>
<accession>U6MAT6</accession>
<organism evidence="1 2">
    <name type="scientific">Eimeria maxima</name>
    <name type="common">Coccidian parasite</name>
    <dbReference type="NCBI Taxonomy" id="5804"/>
    <lineage>
        <taxon>Eukaryota</taxon>
        <taxon>Sar</taxon>
        <taxon>Alveolata</taxon>
        <taxon>Apicomplexa</taxon>
        <taxon>Conoidasida</taxon>
        <taxon>Coccidia</taxon>
        <taxon>Eucoccidiorida</taxon>
        <taxon>Eimeriorina</taxon>
        <taxon>Eimeriidae</taxon>
        <taxon>Eimeria</taxon>
    </lineage>
</organism>
<dbReference type="Proteomes" id="UP000030763">
    <property type="component" value="Unassembled WGS sequence"/>
</dbReference>
<evidence type="ECO:0000313" key="1">
    <source>
        <dbReference type="EMBL" id="CDJ61136.1"/>
    </source>
</evidence>
<dbReference type="EMBL" id="HG722015">
    <property type="protein sequence ID" value="CDJ61136.1"/>
    <property type="molecule type" value="Genomic_DNA"/>
</dbReference>
<name>U6MAT6_EIMMA</name>